<dbReference type="InterPro" id="IPR041466">
    <property type="entry name" value="Dynein_AAA5_ext"/>
</dbReference>
<dbReference type="InterPro" id="IPR004273">
    <property type="entry name" value="Dynein_heavy_D6_P-loop"/>
</dbReference>
<feature type="domain" description="Dynein heavy chain AAA module D4" evidence="18">
    <location>
        <begin position="826"/>
        <end position="1095"/>
    </location>
</feature>
<dbReference type="Gene3D" id="3.40.50.300">
    <property type="entry name" value="P-loop containing nucleotide triphosphate hydrolases"/>
    <property type="match status" value="4"/>
</dbReference>
<name>A0AA86PW03_9EUKA</name>
<evidence type="ECO:0000313" key="27">
    <source>
        <dbReference type="EMBL" id="CAL6001969.1"/>
    </source>
</evidence>
<evidence type="ECO:0000313" key="24">
    <source>
        <dbReference type="EMBL" id="CAI9946043.1"/>
    </source>
</evidence>
<keyword evidence="4" id="KW-0493">Microtubule</keyword>
<reference evidence="24" key="1">
    <citation type="submission" date="2023-06" db="EMBL/GenBank/DDBJ databases">
        <authorList>
            <person name="Kurt Z."/>
        </authorList>
    </citation>
    <scope>NUCLEOTIDE SEQUENCE</scope>
</reference>
<evidence type="ECO:0000313" key="28">
    <source>
        <dbReference type="EMBL" id="CAL6051841.1"/>
    </source>
</evidence>
<dbReference type="Gene3D" id="1.10.472.130">
    <property type="match status" value="1"/>
</dbReference>
<evidence type="ECO:0000313" key="25">
    <source>
        <dbReference type="EMBL" id="CAI9967883.1"/>
    </source>
</evidence>
<evidence type="ECO:0000256" key="10">
    <source>
        <dbReference type="ARBA" id="ARBA00023069"/>
    </source>
</evidence>
<dbReference type="Pfam" id="PF12777">
    <property type="entry name" value="MT"/>
    <property type="match status" value="1"/>
</dbReference>
<dbReference type="EMBL" id="CAXDID020000044">
    <property type="protein sequence ID" value="CAL6001969.1"/>
    <property type="molecule type" value="Genomic_DNA"/>
</dbReference>
<dbReference type="InterPro" id="IPR035699">
    <property type="entry name" value="AAA_6"/>
</dbReference>
<dbReference type="InterPro" id="IPR026983">
    <property type="entry name" value="DHC"/>
</dbReference>
<organism evidence="24">
    <name type="scientific">Hexamita inflata</name>
    <dbReference type="NCBI Taxonomy" id="28002"/>
    <lineage>
        <taxon>Eukaryota</taxon>
        <taxon>Metamonada</taxon>
        <taxon>Diplomonadida</taxon>
        <taxon>Hexamitidae</taxon>
        <taxon>Hexamitinae</taxon>
        <taxon>Hexamita</taxon>
    </lineage>
</organism>
<dbReference type="InterPro" id="IPR042219">
    <property type="entry name" value="AAA_lid_11_sf"/>
</dbReference>
<dbReference type="EMBL" id="CAXDID020000253">
    <property type="protein sequence ID" value="CAL6065126.1"/>
    <property type="molecule type" value="Genomic_DNA"/>
</dbReference>
<dbReference type="EMBL" id="CATOUU010000755">
    <property type="protein sequence ID" value="CAI9946043.1"/>
    <property type="molecule type" value="Genomic_DNA"/>
</dbReference>
<feature type="coiled-coil region" evidence="14">
    <location>
        <begin position="1117"/>
        <end position="1162"/>
    </location>
</feature>
<dbReference type="GO" id="GO:0005874">
    <property type="term" value="C:microtubule"/>
    <property type="evidence" value="ECO:0007669"/>
    <property type="project" value="UniProtKB-KW"/>
</dbReference>
<dbReference type="Pfam" id="PF17857">
    <property type="entry name" value="AAA_lid_1"/>
    <property type="match status" value="1"/>
</dbReference>
<evidence type="ECO:0000256" key="1">
    <source>
        <dbReference type="ARBA" id="ARBA00004430"/>
    </source>
</evidence>
<evidence type="ECO:0000256" key="4">
    <source>
        <dbReference type="ARBA" id="ARBA00022701"/>
    </source>
</evidence>
<evidence type="ECO:0000256" key="12">
    <source>
        <dbReference type="ARBA" id="ARBA00023212"/>
    </source>
</evidence>
<dbReference type="GO" id="GO:0008569">
    <property type="term" value="F:minus-end-directed microtubule motor activity"/>
    <property type="evidence" value="ECO:0007669"/>
    <property type="project" value="InterPro"/>
</dbReference>
<feature type="domain" description="Dynein heavy chain AAA 5 extension" evidence="20">
    <location>
        <begin position="291"/>
        <end position="440"/>
    </location>
</feature>
<dbReference type="InterPro" id="IPR043160">
    <property type="entry name" value="Dynein_C_barrel"/>
</dbReference>
<dbReference type="Gene3D" id="3.10.490.20">
    <property type="match status" value="1"/>
</dbReference>
<dbReference type="Proteomes" id="UP001642409">
    <property type="component" value="Unassembled WGS sequence"/>
</dbReference>
<gene>
    <name evidence="27" type="ORF">HINF_LOCUS17698</name>
    <name evidence="24" type="ORF">HINF_LOCUS33688</name>
    <name evidence="28" type="ORF">HINF_LOCUS44566</name>
    <name evidence="29" type="ORF">HINF_LOCUS51691</name>
    <name evidence="25" type="ORF">HINF_LOCUS55528</name>
    <name evidence="26" type="ORF">HINF_LOCUS55779</name>
</gene>
<dbReference type="InterPro" id="IPR027417">
    <property type="entry name" value="P-loop_NTPase"/>
</dbReference>
<evidence type="ECO:0000313" key="29">
    <source>
        <dbReference type="EMBL" id="CAL6065126.1"/>
    </source>
</evidence>
<keyword evidence="9 14" id="KW-0175">Coiled coil</keyword>
<reference evidence="27 30" key="2">
    <citation type="submission" date="2024-07" db="EMBL/GenBank/DDBJ databases">
        <authorList>
            <person name="Akdeniz Z."/>
        </authorList>
    </citation>
    <scope>NUCLEOTIDE SEQUENCE [LARGE SCALE GENOMIC DNA]</scope>
</reference>
<dbReference type="GO" id="GO:0051959">
    <property type="term" value="F:dynein light intermediate chain binding"/>
    <property type="evidence" value="ECO:0007669"/>
    <property type="project" value="InterPro"/>
</dbReference>
<dbReference type="Gene3D" id="1.20.920.30">
    <property type="match status" value="1"/>
</dbReference>
<evidence type="ECO:0000256" key="9">
    <source>
        <dbReference type="ARBA" id="ARBA00023054"/>
    </source>
</evidence>
<dbReference type="PANTHER" id="PTHR22878:SF69">
    <property type="entry name" value="DYNEIN HEAVY CHAIN"/>
    <property type="match status" value="1"/>
</dbReference>
<dbReference type="InterPro" id="IPR043157">
    <property type="entry name" value="Dynein_AAA1S"/>
</dbReference>
<keyword evidence="7" id="KW-0067">ATP-binding</keyword>
<dbReference type="GO" id="GO:0005524">
    <property type="term" value="F:ATP binding"/>
    <property type="evidence" value="ECO:0007669"/>
    <property type="project" value="UniProtKB-KW"/>
</dbReference>
<evidence type="ECO:0000259" key="21">
    <source>
        <dbReference type="Pfam" id="PF17857"/>
    </source>
</evidence>
<evidence type="ECO:0000313" key="26">
    <source>
        <dbReference type="EMBL" id="CAI9968134.1"/>
    </source>
</evidence>
<dbReference type="Gene3D" id="1.20.920.20">
    <property type="match status" value="1"/>
</dbReference>
<dbReference type="Pfam" id="PF03028">
    <property type="entry name" value="Dynein_heavy"/>
    <property type="match status" value="1"/>
</dbReference>
<dbReference type="Gene3D" id="1.20.1270.280">
    <property type="match status" value="1"/>
</dbReference>
<keyword evidence="10" id="KW-0969">Cilium</keyword>
<dbReference type="Pfam" id="PF18198">
    <property type="entry name" value="AAA_lid_11"/>
    <property type="match status" value="1"/>
</dbReference>
<keyword evidence="30" id="KW-1185">Reference proteome</keyword>
<dbReference type="EMBL" id="CATOUU010001030">
    <property type="protein sequence ID" value="CAI9967883.1"/>
    <property type="molecule type" value="Genomic_DNA"/>
</dbReference>
<keyword evidence="12" id="KW-0206">Cytoskeleton</keyword>
<feature type="domain" description="Dynein heavy chain ATP-binding dynein motor region" evidence="19">
    <location>
        <begin position="1478"/>
        <end position="1697"/>
    </location>
</feature>
<dbReference type="GO" id="GO:0030286">
    <property type="term" value="C:dynein complex"/>
    <property type="evidence" value="ECO:0007669"/>
    <property type="project" value="UniProtKB-KW"/>
</dbReference>
<keyword evidence="11" id="KW-0505">Motor protein</keyword>
<keyword evidence="8" id="KW-0243">Dynein</keyword>
<dbReference type="FunFam" id="1.10.8.1220:FF:000001">
    <property type="entry name" value="Dynein axonemal heavy chain 5"/>
    <property type="match status" value="1"/>
</dbReference>
<evidence type="ECO:0000259" key="17">
    <source>
        <dbReference type="Pfam" id="PF12777"/>
    </source>
</evidence>
<dbReference type="InterPro" id="IPR041228">
    <property type="entry name" value="Dynein_C"/>
</dbReference>
<dbReference type="GO" id="GO:0007018">
    <property type="term" value="P:microtubule-based movement"/>
    <property type="evidence" value="ECO:0007669"/>
    <property type="project" value="InterPro"/>
</dbReference>
<evidence type="ECO:0000256" key="5">
    <source>
        <dbReference type="ARBA" id="ARBA00022737"/>
    </source>
</evidence>
<feature type="domain" description="Dynein heavy chain region D6 P-loop" evidence="15">
    <location>
        <begin position="1940"/>
        <end position="2058"/>
    </location>
</feature>
<keyword evidence="3" id="KW-0963">Cytoplasm</keyword>
<dbReference type="Gene3D" id="1.10.8.710">
    <property type="match status" value="1"/>
</dbReference>
<evidence type="ECO:0000256" key="8">
    <source>
        <dbReference type="ARBA" id="ARBA00023017"/>
    </source>
</evidence>
<evidence type="ECO:0000259" key="22">
    <source>
        <dbReference type="Pfam" id="PF18198"/>
    </source>
</evidence>
<dbReference type="EMBL" id="CAXDID020000189">
    <property type="protein sequence ID" value="CAL6051841.1"/>
    <property type="molecule type" value="Genomic_DNA"/>
</dbReference>
<evidence type="ECO:0000256" key="3">
    <source>
        <dbReference type="ARBA" id="ARBA00022490"/>
    </source>
</evidence>
<dbReference type="InterPro" id="IPR024743">
    <property type="entry name" value="Dynein_HC_stalk"/>
</dbReference>
<evidence type="ECO:0000256" key="13">
    <source>
        <dbReference type="ARBA" id="ARBA00023273"/>
    </source>
</evidence>
<keyword evidence="6" id="KW-0547">Nucleotide-binding</keyword>
<evidence type="ECO:0000256" key="7">
    <source>
        <dbReference type="ARBA" id="ARBA00022840"/>
    </source>
</evidence>
<dbReference type="Pfam" id="PF12780">
    <property type="entry name" value="AAA_8"/>
    <property type="match status" value="1"/>
</dbReference>
<feature type="coiled-coil region" evidence="14">
    <location>
        <begin position="1328"/>
        <end position="1380"/>
    </location>
</feature>
<dbReference type="InterPro" id="IPR041589">
    <property type="entry name" value="DNAH3_AAA_lid_1"/>
</dbReference>
<feature type="domain" description="Dynein heavy chain C-terminal" evidence="23">
    <location>
        <begin position="2235"/>
        <end position="2532"/>
    </location>
</feature>
<dbReference type="Gene3D" id="6.10.140.1060">
    <property type="match status" value="1"/>
</dbReference>
<dbReference type="FunFam" id="3.40.50.300:FF:002141">
    <property type="entry name" value="Dynein heavy chain"/>
    <property type="match status" value="1"/>
</dbReference>
<feature type="domain" description="Dynein heavy chain 3 AAA+ lid" evidence="21">
    <location>
        <begin position="660"/>
        <end position="751"/>
    </location>
</feature>
<evidence type="ECO:0000259" key="18">
    <source>
        <dbReference type="Pfam" id="PF12780"/>
    </source>
</evidence>
<dbReference type="Pfam" id="PF18199">
    <property type="entry name" value="Dynein_C"/>
    <property type="match status" value="1"/>
</dbReference>
<feature type="domain" description="Dynein heavy chain AAA lid" evidence="22">
    <location>
        <begin position="2093"/>
        <end position="2229"/>
    </location>
</feature>
<dbReference type="Pfam" id="PF12781">
    <property type="entry name" value="AAA_9"/>
    <property type="match status" value="1"/>
</dbReference>
<dbReference type="InterPro" id="IPR024317">
    <property type="entry name" value="Dynein_heavy_chain_D4_dom"/>
</dbReference>
<sequence length="2536" mass="289974">MTNLTSAQLEEIKKEEERVICRALRDSNYPKITKEDLPIFRGLIEDLFPGVVVDRLQDVELETNIAECTKARGLQPEPSFILKVVQLDELLPIRHSIFILGFAAVGKTAVWNVLADTKRKMKPKERLLYQVINPKAVTTRELYGYIQPSTREWKDGILSTVMRDYAAIQNNHDKWIVLDGDVDTIWIESLNTVMDDNKILTLASNERIPLLPHMRMIFEIGSLQYASPATVSRAGIIYVNESDVGWGPYYQSWVDRFEKNPLYNSEKSLRSGDQKIEYKASSVITSQLTVLASKYISPCLDWIKKGQFKTIVPTNDMVLVQSITRIIQSLLDNYVTTSAYKANCAAAVNNLQSQATNQQNQQQDYSKDVIEYYMIFACIWAVGGILCKDNGVDHKLNFSKAWKLEFSKGITFPQTTDDQISVFDYQAELEETGQPYWSLWIDKLHPYQHDPDISVKQTHVETVDSFRLHYLMQNLIQAGHPVMLAGAAGLGKSVLLKSKLNQFVEKLNYQTVGIAMNYYTTSAQLQMIMETYLVKNGKKFGPKNNRKLIYQIDDLNMSKVDEYGTQQPITFLRQQQDWRFWFDREKLQPKEIENIQFVATMNPYAGSFEINQQYQWHYTTFSIELPNTRILKQIYGNIFNAHLAKDPKFGHVRKLADPIISTLLDVHNKIVTEFPPTAIKFHYQFNLRDLTNIVDGLMKVKPEHMKSPVVLTQLLVHECDRVYMDRLVDVPDRDKYKKAVNDIIVKNLTQVNIPVGEGRPKSGAAVQMQQIAIDMAEVFPTTKLNLFTNFTIAIGDGQYAQITAQERLKQLLDEALTNHNSERAEMNLVLFQDAMEHICKISRIISTSDALLVGVGGSGKQSLAKLAAYINGYEVFEITISSNYGIDAFKEDLQKLYENAGLKGIPTMFLFTDTQIVNEEFLVFLNDILSSGNVAGLFPPEREEEITNGMRNKCKEMGLVDTDENCMKVFIQRVKENLHVVLGFSPSEQFRARCRKFPALVTCTTIDWFQPWPHEALRSVAKNFLLNRDKEKPRQFNDVEIEMDDKQIDAIALFMADCHTLVEKDVAVRYLQCERRKAYTTPKSYLELINLYLRLLYEKTQDIKSQIYKLETGNATLIKTEEEVTVLRKQLEVQKIEANKAKQEVEQLLVGLNEQTRKTNDEKQKATIKQKEAAQVEHNVKVAKAEADKKFEEAEPKLKAAMDALNSLDKKDLDELSKYANPHVNIQTLLSGVQLLISTPGQVAKDVSWKQGQSIMKNGQLFLDRLRAFDGETMNEVNKNAAQHLIEANADVFDSTEMRKKSRAAGGLCDWLKNIIEFNTVYKFVDPLKKQTEQLKLQAEEAQRSSDQARAIVDQLEGQLKVLQNQFDTANKQKDKVVQEQERMEYSLELANKLVGGLSSEKVRWKNSVIQLKIKEKTLRGDVLVTSAFISYAGPFSKKYRLDLINKWIEMAQQLQIPMQENIKPLRMLADDAKIAVWNNDSLPNDEVSLENAAIFDSCQRWPLIIDPQLQGMTWIKKKEGSNLKIVRFNQQGWMKEVERALQNGSPVLVENIGETIDAVLNPILARAIIQKPGGKKAIKLGENEVEYNDNFKIYFQTKFPNPHYTPETQAQTTLINFTVTEEGLEDQLLADVVGKERADLEQKKQVLIQQQNDFKIDLQQLEKDLLDRLSKVGDNIISDTKLIATLEQTKSKSQEIEEKFKMAQITEKDIDDARNAYRPIAARASMLYFLLNSLAIIDHFYQFSLSAFKIVFFRAILNSQKSTDLLERIEILKNNITFAIYQYANRGLFERHRLIFNSQLCFNILRKENRLPAEEFAFLINGPVELGQDNPIADCVPQSSWNCVTALSRLSDFTTLVSDINGSAKRWKEWIQDEQPENQALPQEWKNKTPLQQLCIIRALRPDRLLTAMNKFIAQSISARFIEPIPFNFPDLYNEMSRSEPLFFILSPGVDPVKDVETLGLKKGFTFENGKLKSVSLGQGQERNAENGIINMAKQGGWVLLQNIHLMSKWQYKLEKMMDEYCNEQAHPDFRLYISAEPAADPAVAAVLPGIVQMCLKATNEPPTGIKANMNRAIALFTPDTFEMCQNKTNEFKQMLFCLVFFHACLLERRKFGSIGWNVLYNFTNGDLTICKDVLFNYLEANPKIPWDDLRYMFTDIFYGGHIGDDLDRRFIKVYANELFNEALFEDGKFLAPDFAAPGPLTYQEYKEYILTALPADNPKMFGLHPNAEITYLTSQSNSLFNNLILLQPAGAVIGGEQGKSKEEQVASRVETLMSQLPQEDFPISDLNDRNPEAQPFNSVCIQECTRMNILIQTMRQSLFELSLGLKGDLTMSDQMEKLMDALYLDGIPKSWEKVAYPSLKKLTLWMTDLEQRIKQLSDWSSDLSLPKCVWLSGLFNPQSFLRAVLQNTARQQKLPLDFMALQVEILKKELADMTAPQRDGAAIYGLFMDGARWDKKSSSIRDSILKDLYPPLPPVSLKAVTIDKAELKDTYECPIYMTRTRNRLTYVWSFNIKTREPSSKWVLAGVAILLANDQ</sequence>
<dbReference type="Pfam" id="PF12775">
    <property type="entry name" value="AAA_7"/>
    <property type="match status" value="1"/>
</dbReference>
<dbReference type="PANTHER" id="PTHR22878">
    <property type="entry name" value="DYNEIN HEAVY CHAIN 6, AXONEMAL-LIKE-RELATED"/>
    <property type="match status" value="1"/>
</dbReference>
<dbReference type="InterPro" id="IPR035706">
    <property type="entry name" value="AAA_9"/>
</dbReference>
<dbReference type="Pfam" id="PF12774">
    <property type="entry name" value="AAA_6"/>
    <property type="match status" value="1"/>
</dbReference>
<evidence type="ECO:0000259" key="19">
    <source>
        <dbReference type="Pfam" id="PF12781"/>
    </source>
</evidence>
<accession>A0AA86PW03</accession>
<comment type="caution">
    <text evidence="24">The sequence shown here is derived from an EMBL/GenBank/DDBJ whole genome shotgun (WGS) entry which is preliminary data.</text>
</comment>
<evidence type="ECO:0000256" key="2">
    <source>
        <dbReference type="ARBA" id="ARBA00008887"/>
    </source>
</evidence>
<evidence type="ECO:0000313" key="30">
    <source>
        <dbReference type="Proteomes" id="UP001642409"/>
    </source>
</evidence>
<feature type="domain" description="Dynein heavy chain hydrolytic ATP-binding dynein motor region" evidence="16">
    <location>
        <begin position="10"/>
        <end position="108"/>
    </location>
</feature>
<evidence type="ECO:0000256" key="6">
    <source>
        <dbReference type="ARBA" id="ARBA00022741"/>
    </source>
</evidence>
<evidence type="ECO:0000259" key="16">
    <source>
        <dbReference type="Pfam" id="PF12774"/>
    </source>
</evidence>
<comment type="subcellular location">
    <subcellularLocation>
        <location evidence="1">Cytoplasm</location>
        <location evidence="1">Cytoskeleton</location>
        <location evidence="1">Cilium axoneme</location>
    </subcellularLocation>
</comment>
<dbReference type="Pfam" id="PF17852">
    <property type="entry name" value="Dynein_AAA_lid"/>
    <property type="match status" value="1"/>
</dbReference>
<dbReference type="Gene3D" id="1.10.8.1220">
    <property type="match status" value="1"/>
</dbReference>
<dbReference type="GO" id="GO:0045505">
    <property type="term" value="F:dynein intermediate chain binding"/>
    <property type="evidence" value="ECO:0007669"/>
    <property type="project" value="InterPro"/>
</dbReference>
<evidence type="ECO:0000256" key="14">
    <source>
        <dbReference type="SAM" id="Coils"/>
    </source>
</evidence>
<evidence type="ECO:0000259" key="15">
    <source>
        <dbReference type="Pfam" id="PF03028"/>
    </source>
</evidence>
<keyword evidence="5" id="KW-0677">Repeat</keyword>
<proteinExistence type="inferred from homology"/>
<dbReference type="FunFam" id="3.10.490.20:FF:000009">
    <property type="entry name" value="Dynein heavy chain 4"/>
    <property type="match status" value="1"/>
</dbReference>
<evidence type="ECO:0000256" key="11">
    <source>
        <dbReference type="ARBA" id="ARBA00023175"/>
    </source>
</evidence>
<dbReference type="FunFam" id="3.40.50.300:FF:000049">
    <property type="entry name" value="Dynein, axonemal, heavy chain 5"/>
    <property type="match status" value="1"/>
</dbReference>
<dbReference type="Gene3D" id="1.10.8.720">
    <property type="entry name" value="Region D6 of dynein motor"/>
    <property type="match status" value="1"/>
</dbReference>
<keyword evidence="13" id="KW-0966">Cell projection</keyword>
<dbReference type="InterPro" id="IPR041658">
    <property type="entry name" value="AAA_lid_11"/>
</dbReference>
<protein>
    <submittedName>
        <fullName evidence="24">Outer-arm dynein beta</fullName>
    </submittedName>
    <submittedName>
        <fullName evidence="27">Outer-arm_dynein beta</fullName>
    </submittedName>
</protein>
<dbReference type="SUPFAM" id="SSF52540">
    <property type="entry name" value="P-loop containing nucleoside triphosphate hydrolases"/>
    <property type="match status" value="3"/>
</dbReference>
<comment type="similarity">
    <text evidence="2">Belongs to the dynein heavy chain family.</text>
</comment>
<evidence type="ECO:0000259" key="20">
    <source>
        <dbReference type="Pfam" id="PF17852"/>
    </source>
</evidence>
<feature type="domain" description="Dynein heavy chain coiled coil stalk" evidence="17">
    <location>
        <begin position="1109"/>
        <end position="1448"/>
    </location>
</feature>
<dbReference type="GO" id="GO:0005930">
    <property type="term" value="C:axoneme"/>
    <property type="evidence" value="ECO:0007669"/>
    <property type="project" value="UniProtKB-SubCell"/>
</dbReference>
<dbReference type="EMBL" id="CATOUU010001031">
    <property type="protein sequence ID" value="CAI9968134.1"/>
    <property type="molecule type" value="Genomic_DNA"/>
</dbReference>
<dbReference type="FunFam" id="1.10.8.720:FF:000002">
    <property type="entry name" value="Dynein heavy chain 9, axonemal"/>
    <property type="match status" value="1"/>
</dbReference>
<feature type="coiled-coil region" evidence="14">
    <location>
        <begin position="1645"/>
        <end position="1707"/>
    </location>
</feature>
<evidence type="ECO:0000259" key="23">
    <source>
        <dbReference type="Pfam" id="PF18199"/>
    </source>
</evidence>